<dbReference type="RefSeq" id="WP_251501360.1">
    <property type="nucleotide sequence ID" value="NZ_CAJSLV010000114.1"/>
</dbReference>
<dbReference type="EMBL" id="CAJSLV010000114">
    <property type="protein sequence ID" value="CAG6399095.1"/>
    <property type="molecule type" value="Genomic_DNA"/>
</dbReference>
<keyword evidence="1" id="KW-0732">Signal</keyword>
<reference evidence="2" key="1">
    <citation type="submission" date="2021-05" db="EMBL/GenBank/DDBJ databases">
        <authorList>
            <person name="Arsene-Ploetze F."/>
        </authorList>
    </citation>
    <scope>NUCLEOTIDE SEQUENCE</scope>
    <source>
        <strain evidence="2">DSM 42138</strain>
    </source>
</reference>
<dbReference type="InterPro" id="IPR006311">
    <property type="entry name" value="TAT_signal"/>
</dbReference>
<dbReference type="Gene3D" id="3.40.630.10">
    <property type="entry name" value="Zn peptidases"/>
    <property type="match status" value="1"/>
</dbReference>
<name>A0A9W4E4P2_9ACTN</name>
<sequence>MTSNIPKPPGRPTRRAVLATAAAAAGATALGAAPARADSGHRAHGTAPHGTASGAALYSVVEGYSRWTHRTGTQDESAALDWLGHRLRERGAVTGRWHYDYPHYRWSAEVRVGRVPVPTVPLYYEGTGKVEGRADFVRPVTTSKDGSDPAVLAAVAEAAAAGASVAVLPTTSTTATYLPYDGLVGYNSDPDAAKTGVPTLLVPGHLAGHIQQYGADVDFSARTVRARTYCLTGWFGTRKPVSDPIVVTTPLTGWFTCAAERGTGIALALALAAELSREHPVFFLGNTGHELNNYGARAYLADEFDLAPRAVFHLGSALAAAAAGPDGHFELAPRGAASNPGFDAVPGLAADLATARFTKAAKFPGEGAVWNAALGNAVPLLSLAGNFRQFHTPDDTPRVTTSPEVLEQAYTAVRAAARDLLSAT</sequence>
<gene>
    <name evidence="2" type="ORF">SCOCK_80250</name>
</gene>
<dbReference type="AlphaFoldDB" id="A0A9W4E4P2"/>
<proteinExistence type="predicted"/>
<keyword evidence="3" id="KW-1185">Reference proteome</keyword>
<evidence type="ECO:0000313" key="2">
    <source>
        <dbReference type="EMBL" id="CAG6399095.1"/>
    </source>
</evidence>
<protein>
    <submittedName>
        <fullName evidence="2">Uncharacterized protein</fullName>
    </submittedName>
</protein>
<dbReference type="Proteomes" id="UP001152519">
    <property type="component" value="Unassembled WGS sequence"/>
</dbReference>
<organism evidence="2 3">
    <name type="scientific">Actinacidiphila cocklensis</name>
    <dbReference type="NCBI Taxonomy" id="887465"/>
    <lineage>
        <taxon>Bacteria</taxon>
        <taxon>Bacillati</taxon>
        <taxon>Actinomycetota</taxon>
        <taxon>Actinomycetes</taxon>
        <taxon>Kitasatosporales</taxon>
        <taxon>Streptomycetaceae</taxon>
        <taxon>Actinacidiphila</taxon>
    </lineage>
</organism>
<dbReference type="SUPFAM" id="SSF53187">
    <property type="entry name" value="Zn-dependent exopeptidases"/>
    <property type="match status" value="1"/>
</dbReference>
<accession>A0A9W4E4P2</accession>
<feature type="chain" id="PRO_5040961727" evidence="1">
    <location>
        <begin position="38"/>
        <end position="424"/>
    </location>
</feature>
<feature type="signal peptide" evidence="1">
    <location>
        <begin position="1"/>
        <end position="37"/>
    </location>
</feature>
<comment type="caution">
    <text evidence="2">The sequence shown here is derived from an EMBL/GenBank/DDBJ whole genome shotgun (WGS) entry which is preliminary data.</text>
</comment>
<evidence type="ECO:0000256" key="1">
    <source>
        <dbReference type="SAM" id="SignalP"/>
    </source>
</evidence>
<dbReference type="PROSITE" id="PS51318">
    <property type="entry name" value="TAT"/>
    <property type="match status" value="1"/>
</dbReference>
<evidence type="ECO:0000313" key="3">
    <source>
        <dbReference type="Proteomes" id="UP001152519"/>
    </source>
</evidence>